<dbReference type="AlphaFoldDB" id="A0A0C9VZ36"/>
<keyword evidence="4" id="KW-0175">Coiled coil</keyword>
<evidence type="ECO:0000256" key="1">
    <source>
        <dbReference type="ARBA" id="ARBA00004123"/>
    </source>
</evidence>
<dbReference type="EMBL" id="KN839850">
    <property type="protein sequence ID" value="KIJ63650.1"/>
    <property type="molecule type" value="Genomic_DNA"/>
</dbReference>
<dbReference type="PROSITE" id="PS50048">
    <property type="entry name" value="ZN2_CY6_FUNGAL_2"/>
    <property type="match status" value="1"/>
</dbReference>
<dbReference type="Gene3D" id="4.10.240.10">
    <property type="entry name" value="Zn(2)-C6 fungal-type DNA-binding domain"/>
    <property type="match status" value="1"/>
</dbReference>
<dbReference type="SUPFAM" id="SSF57701">
    <property type="entry name" value="Zn2/Cys6 DNA-binding domain"/>
    <property type="match status" value="1"/>
</dbReference>
<proteinExistence type="predicted"/>
<dbReference type="GO" id="GO:0008270">
    <property type="term" value="F:zinc ion binding"/>
    <property type="evidence" value="ECO:0007669"/>
    <property type="project" value="InterPro"/>
</dbReference>
<dbReference type="GO" id="GO:0005634">
    <property type="term" value="C:nucleus"/>
    <property type="evidence" value="ECO:0007669"/>
    <property type="project" value="UniProtKB-SubCell"/>
</dbReference>
<keyword evidence="3" id="KW-0539">Nucleus</keyword>
<dbReference type="PROSITE" id="PS00463">
    <property type="entry name" value="ZN2_CY6_FUNGAL_1"/>
    <property type="match status" value="1"/>
</dbReference>
<dbReference type="GO" id="GO:0006351">
    <property type="term" value="P:DNA-templated transcription"/>
    <property type="evidence" value="ECO:0007669"/>
    <property type="project" value="InterPro"/>
</dbReference>
<gene>
    <name evidence="7" type="ORF">HYDPIDRAFT_113150</name>
</gene>
<dbReference type="InterPro" id="IPR050613">
    <property type="entry name" value="Sec_Metabolite_Reg"/>
</dbReference>
<name>A0A0C9VZ36_9AGAM</name>
<sequence>MSTGSIKERKRTRGEIACAECRRLKARCDKRVPCSTCVKRGCGMLCPNGTMPPGEGSRFVGVAEDFLRQRMAKMEERMRSLEDALAIVQCSGSSEVHPLLAKKWPSDDTEWDAEVTQDSVLISEFSKYGLIDALGSLHLEGDGQSGSARFFGPSGGSESLLLRAKAIVAESSPSSAGSQEVDTSYLPSEINIFYQAFPFTPSGIPTEPVQELIESYLPPLARATSLCEIFLKSLSWMTNIVSRQQVLGELIPSIYQYVGTRNVQPRTYGPHHLALLVVILAIGALLDPSLPAYNTEGQHYHRLARAALCLQSVFVKRSVVTIKVLHLMSIFNGMCGIEGNLENSYSLLNLAGQVALQIGFHKDPSLWGFTGREAYERRTYFWNLLAGSLWQSLVTGRPPAIMPSFIDCRIPTEHEEETYQSGEAPLGFGTWSFRYNIECLAPVVQVTQAAKSPSYQAVLELDRKIREFAVPHGPGRANSERMSSQMQSFARSHYRELTLLFLHRGFFAQALADFPSDPLRSPLSQSFLIAYQCASVLLNATREQFAQQPVLCARVWRIWSFGFSAAVIIGTVAIRRLGVKLDPDPFEQLEHACTLFHEAAQTSSRAQKALPILLRLRQKAVEARFETLQHGPVINTGKSGDSHSEPDELEVFGGRTLLVTPSKSLICAPTLDMRFSSAPSLASSSKPTQTLPPAVARPQLDSITEAHGEPREGALGLPLEWESLYREIPGPSHVGPYGGASAYPLHASQNGDENIMLEDRWSSFMHDPPAPSISGQPPRHSL</sequence>
<evidence type="ECO:0000256" key="3">
    <source>
        <dbReference type="ARBA" id="ARBA00023242"/>
    </source>
</evidence>
<dbReference type="InterPro" id="IPR007219">
    <property type="entry name" value="XnlR_reg_dom"/>
</dbReference>
<dbReference type="Pfam" id="PF00172">
    <property type="entry name" value="Zn_clus"/>
    <property type="match status" value="1"/>
</dbReference>
<evidence type="ECO:0000256" key="2">
    <source>
        <dbReference type="ARBA" id="ARBA00022723"/>
    </source>
</evidence>
<accession>A0A0C9VZ36</accession>
<dbReference type="SMART" id="SM00066">
    <property type="entry name" value="GAL4"/>
    <property type="match status" value="1"/>
</dbReference>
<keyword evidence="2" id="KW-0479">Metal-binding</keyword>
<evidence type="ECO:0000259" key="6">
    <source>
        <dbReference type="PROSITE" id="PS50048"/>
    </source>
</evidence>
<evidence type="ECO:0000313" key="8">
    <source>
        <dbReference type="Proteomes" id="UP000053820"/>
    </source>
</evidence>
<dbReference type="GO" id="GO:0003677">
    <property type="term" value="F:DNA binding"/>
    <property type="evidence" value="ECO:0007669"/>
    <property type="project" value="InterPro"/>
</dbReference>
<feature type="region of interest" description="Disordered" evidence="5">
    <location>
        <begin position="763"/>
        <end position="782"/>
    </location>
</feature>
<dbReference type="InterPro" id="IPR036864">
    <property type="entry name" value="Zn2-C6_fun-type_DNA-bd_sf"/>
</dbReference>
<dbReference type="InterPro" id="IPR001138">
    <property type="entry name" value="Zn2Cys6_DnaBD"/>
</dbReference>
<feature type="domain" description="Zn(2)-C6 fungal-type" evidence="6">
    <location>
        <begin position="17"/>
        <end position="46"/>
    </location>
</feature>
<evidence type="ECO:0000256" key="4">
    <source>
        <dbReference type="SAM" id="Coils"/>
    </source>
</evidence>
<dbReference type="PANTHER" id="PTHR31001:SF56">
    <property type="entry name" value="ZN(2)-C6 FUNGAL-TYPE DOMAIN-CONTAINING PROTEIN"/>
    <property type="match status" value="1"/>
</dbReference>
<evidence type="ECO:0000313" key="7">
    <source>
        <dbReference type="EMBL" id="KIJ63650.1"/>
    </source>
</evidence>
<dbReference type="OrthoDB" id="424974at2759"/>
<evidence type="ECO:0000256" key="5">
    <source>
        <dbReference type="SAM" id="MobiDB-lite"/>
    </source>
</evidence>
<dbReference type="CDD" id="cd12148">
    <property type="entry name" value="fungal_TF_MHR"/>
    <property type="match status" value="1"/>
</dbReference>
<dbReference type="Pfam" id="PF04082">
    <property type="entry name" value="Fungal_trans"/>
    <property type="match status" value="1"/>
</dbReference>
<protein>
    <recommendedName>
        <fullName evidence="6">Zn(2)-C6 fungal-type domain-containing protein</fullName>
    </recommendedName>
</protein>
<dbReference type="CDD" id="cd00067">
    <property type="entry name" value="GAL4"/>
    <property type="match status" value="1"/>
</dbReference>
<dbReference type="SMART" id="SM00906">
    <property type="entry name" value="Fungal_trans"/>
    <property type="match status" value="1"/>
</dbReference>
<dbReference type="PANTHER" id="PTHR31001">
    <property type="entry name" value="UNCHARACTERIZED TRANSCRIPTIONAL REGULATORY PROTEIN"/>
    <property type="match status" value="1"/>
</dbReference>
<keyword evidence="8" id="KW-1185">Reference proteome</keyword>
<reference evidence="7 8" key="1">
    <citation type="submission" date="2014-04" db="EMBL/GenBank/DDBJ databases">
        <title>Evolutionary Origins and Diversification of the Mycorrhizal Mutualists.</title>
        <authorList>
            <consortium name="DOE Joint Genome Institute"/>
            <consortium name="Mycorrhizal Genomics Consortium"/>
            <person name="Kohler A."/>
            <person name="Kuo A."/>
            <person name="Nagy L.G."/>
            <person name="Floudas D."/>
            <person name="Copeland A."/>
            <person name="Barry K.W."/>
            <person name="Cichocki N."/>
            <person name="Veneault-Fourrey C."/>
            <person name="LaButti K."/>
            <person name="Lindquist E.A."/>
            <person name="Lipzen A."/>
            <person name="Lundell T."/>
            <person name="Morin E."/>
            <person name="Murat C."/>
            <person name="Riley R."/>
            <person name="Ohm R."/>
            <person name="Sun H."/>
            <person name="Tunlid A."/>
            <person name="Henrissat B."/>
            <person name="Grigoriev I.V."/>
            <person name="Hibbett D.S."/>
            <person name="Martin F."/>
        </authorList>
    </citation>
    <scope>NUCLEOTIDE SEQUENCE [LARGE SCALE GENOMIC DNA]</scope>
    <source>
        <strain evidence="7 8">MD-312</strain>
    </source>
</reference>
<dbReference type="HOGENOM" id="CLU_007340_1_0_1"/>
<feature type="coiled-coil region" evidence="4">
    <location>
        <begin position="64"/>
        <end position="91"/>
    </location>
</feature>
<dbReference type="GO" id="GO:0000981">
    <property type="term" value="F:DNA-binding transcription factor activity, RNA polymerase II-specific"/>
    <property type="evidence" value="ECO:0007669"/>
    <property type="project" value="InterPro"/>
</dbReference>
<dbReference type="Proteomes" id="UP000053820">
    <property type="component" value="Unassembled WGS sequence"/>
</dbReference>
<organism evidence="7 8">
    <name type="scientific">Hydnomerulius pinastri MD-312</name>
    <dbReference type="NCBI Taxonomy" id="994086"/>
    <lineage>
        <taxon>Eukaryota</taxon>
        <taxon>Fungi</taxon>
        <taxon>Dikarya</taxon>
        <taxon>Basidiomycota</taxon>
        <taxon>Agaricomycotina</taxon>
        <taxon>Agaricomycetes</taxon>
        <taxon>Agaricomycetidae</taxon>
        <taxon>Boletales</taxon>
        <taxon>Boletales incertae sedis</taxon>
        <taxon>Leucogyrophana</taxon>
    </lineage>
</organism>
<comment type="subcellular location">
    <subcellularLocation>
        <location evidence="1">Nucleus</location>
    </subcellularLocation>
</comment>